<evidence type="ECO:0000256" key="1">
    <source>
        <dbReference type="ARBA" id="ARBA00022448"/>
    </source>
</evidence>
<reference evidence="4" key="1">
    <citation type="submission" date="2019-07" db="EMBL/GenBank/DDBJ databases">
        <title>Bacillus alkalisoli sp. nov. isolated from saline soil.</title>
        <authorList>
            <person name="Sun J.-Q."/>
            <person name="Xu L."/>
        </authorList>
    </citation>
    <scope>NUCLEOTIDE SEQUENCE [LARGE SCALE GENOMIC DNA]</scope>
    <source>
        <strain evidence="4">M4U3P1</strain>
    </source>
</reference>
<sequence length="266" mass="29824">MITLKNINVTREGNEILKGVTWNAEKGQQWGILGLNGSGKTTLLKVITGNMWATAGTVDVLGNQYGMVNLPELRKSIGWVSAALDQQFNRHDEETALEIVLSGKHASIGLFEPITAEDVDRAHELLAKFNISHLTNEPLKFFSQGERKKVLLARAWMSNLELLILDEPCSGLDLYAREEFLDTLEVMKTDENAPTLLYVTHHLEEIIPSISHMLLLHDGEIVAAGPKKDVITEENLTKTFQVPVSLSWHEERPWIRVKKEAGLNKI</sequence>
<keyword evidence="3" id="KW-0547">Nucleotide-binding</keyword>
<dbReference type="GO" id="GO:0016887">
    <property type="term" value="F:ATP hydrolysis activity"/>
    <property type="evidence" value="ECO:0007669"/>
    <property type="project" value="InterPro"/>
</dbReference>
<dbReference type="PANTHER" id="PTHR42734">
    <property type="entry name" value="METAL TRANSPORT SYSTEM ATP-BINDING PROTEIN TM_0124-RELATED"/>
    <property type="match status" value="1"/>
</dbReference>
<dbReference type="InterPro" id="IPR017871">
    <property type="entry name" value="ABC_transporter-like_CS"/>
</dbReference>
<protein>
    <submittedName>
        <fullName evidence="3">ABC transporter ATP-binding protein</fullName>
    </submittedName>
</protein>
<keyword evidence="4" id="KW-1185">Reference proteome</keyword>
<dbReference type="Gene3D" id="3.40.50.300">
    <property type="entry name" value="P-loop containing nucleotide triphosphate hydrolases"/>
    <property type="match status" value="1"/>
</dbReference>
<keyword evidence="1" id="KW-0813">Transport</keyword>
<gene>
    <name evidence="3" type="ORF">FLK61_40755</name>
</gene>
<dbReference type="RefSeq" id="WP_176010900.1">
    <property type="nucleotide sequence ID" value="NZ_CP041372.2"/>
</dbReference>
<evidence type="ECO:0000313" key="4">
    <source>
        <dbReference type="Proteomes" id="UP000318138"/>
    </source>
</evidence>
<dbReference type="Pfam" id="PF00005">
    <property type="entry name" value="ABC_tran"/>
    <property type="match status" value="1"/>
</dbReference>
<organism evidence="3 4">
    <name type="scientific">Paenalkalicoccus suaedae</name>
    <dbReference type="NCBI Taxonomy" id="2592382"/>
    <lineage>
        <taxon>Bacteria</taxon>
        <taxon>Bacillati</taxon>
        <taxon>Bacillota</taxon>
        <taxon>Bacilli</taxon>
        <taxon>Bacillales</taxon>
        <taxon>Bacillaceae</taxon>
        <taxon>Paenalkalicoccus</taxon>
    </lineage>
</organism>
<dbReference type="KEGG" id="psua:FLK61_40755"/>
<dbReference type="Proteomes" id="UP000318138">
    <property type="component" value="Chromosome"/>
</dbReference>
<dbReference type="PROSITE" id="PS00211">
    <property type="entry name" value="ABC_TRANSPORTER_1"/>
    <property type="match status" value="1"/>
</dbReference>
<evidence type="ECO:0000259" key="2">
    <source>
        <dbReference type="PROSITE" id="PS50893"/>
    </source>
</evidence>
<feature type="domain" description="ABC transporter" evidence="2">
    <location>
        <begin position="2"/>
        <end position="243"/>
    </location>
</feature>
<name>A0A859FJE8_9BACI</name>
<dbReference type="EMBL" id="CP041372">
    <property type="protein sequence ID" value="QKS72933.1"/>
    <property type="molecule type" value="Genomic_DNA"/>
</dbReference>
<keyword evidence="3" id="KW-0067">ATP-binding</keyword>
<dbReference type="GO" id="GO:0005524">
    <property type="term" value="F:ATP binding"/>
    <property type="evidence" value="ECO:0007669"/>
    <property type="project" value="UniProtKB-KW"/>
</dbReference>
<dbReference type="InterPro" id="IPR050153">
    <property type="entry name" value="Metal_Ion_Import_ABC"/>
</dbReference>
<evidence type="ECO:0000313" key="3">
    <source>
        <dbReference type="EMBL" id="QKS72933.1"/>
    </source>
</evidence>
<dbReference type="SUPFAM" id="SSF52540">
    <property type="entry name" value="P-loop containing nucleoside triphosphate hydrolases"/>
    <property type="match status" value="1"/>
</dbReference>
<accession>A0A859FJE8</accession>
<proteinExistence type="predicted"/>
<dbReference type="InterPro" id="IPR027417">
    <property type="entry name" value="P-loop_NTPase"/>
</dbReference>
<dbReference type="PROSITE" id="PS50893">
    <property type="entry name" value="ABC_TRANSPORTER_2"/>
    <property type="match status" value="1"/>
</dbReference>
<dbReference type="InterPro" id="IPR003439">
    <property type="entry name" value="ABC_transporter-like_ATP-bd"/>
</dbReference>
<dbReference type="AlphaFoldDB" id="A0A859FJE8"/>